<dbReference type="SUPFAM" id="SSF140931">
    <property type="entry name" value="Fic-like"/>
    <property type="match status" value="1"/>
</dbReference>
<dbReference type="PROSITE" id="PS51459">
    <property type="entry name" value="FIDO"/>
    <property type="match status" value="1"/>
</dbReference>
<reference evidence="3" key="1">
    <citation type="journal article" date="2019" name="Int. J. Syst. Evol. Microbiol.">
        <title>The Global Catalogue of Microorganisms (GCM) 10K type strain sequencing project: providing services to taxonomists for standard genome sequencing and annotation.</title>
        <authorList>
            <consortium name="The Broad Institute Genomics Platform"/>
            <consortium name="The Broad Institute Genome Sequencing Center for Infectious Disease"/>
            <person name="Wu L."/>
            <person name="Ma J."/>
        </authorList>
    </citation>
    <scope>NUCLEOTIDE SEQUENCE [LARGE SCALE GENOMIC DNA]</scope>
    <source>
        <strain evidence="3">CCM 8689</strain>
    </source>
</reference>
<sequence>MQYNWEQSDWPNFKFSIKRIEDKLYDFAQQTGEVNALLKALPKDIRQETLLEMILSEAIKTSAIEGEFLSREDVMSSIKNNLGLNKTPEIISDRRASGVADLMIDVRNGFEKQLDEETLYRWHKLLLGESNHINTGVWRKSDEPMRIVSGNLSNEEVHFEAPPSSKVPKEMKNFVLWFNESMPNGSQEIKDPVIRAGIAHLYFESIHPFEDGNGRIGRAIAEKALSQTLGRPVMLSLSGVIGKNKNAYYKALKNAQKNNEVSSWIEYFVETALNAQINAKLAIDFTLDKIKTFDYFKDKLNERQKKALHKMYSFGSDGFKGGMTAKKYISINKISKATATRDLQELEQLGILISKGGGRSIHYILKNNIDDSL</sequence>
<dbReference type="Pfam" id="PF02661">
    <property type="entry name" value="Fic"/>
    <property type="match status" value="1"/>
</dbReference>
<dbReference type="InterPro" id="IPR003812">
    <property type="entry name" value="Fido"/>
</dbReference>
<feature type="domain" description="Fido" evidence="1">
    <location>
        <begin position="114"/>
        <end position="270"/>
    </location>
</feature>
<dbReference type="Pfam" id="PF13776">
    <property type="entry name" value="DUF4172"/>
    <property type="match status" value="1"/>
</dbReference>
<evidence type="ECO:0000313" key="3">
    <source>
        <dbReference type="Proteomes" id="UP001595792"/>
    </source>
</evidence>
<dbReference type="Proteomes" id="UP001595792">
    <property type="component" value="Unassembled WGS sequence"/>
</dbReference>
<dbReference type="InterPro" id="IPR040198">
    <property type="entry name" value="Fido_containing"/>
</dbReference>
<protein>
    <submittedName>
        <fullName evidence="2">Fic family protein</fullName>
    </submittedName>
</protein>
<gene>
    <name evidence="2" type="ORF">ACFOUY_10655</name>
</gene>
<dbReference type="EMBL" id="JBHSBY010000105">
    <property type="protein sequence ID" value="MFC4197160.1"/>
    <property type="molecule type" value="Genomic_DNA"/>
</dbReference>
<dbReference type="InterPro" id="IPR036388">
    <property type="entry name" value="WH-like_DNA-bd_sf"/>
</dbReference>
<dbReference type="Gene3D" id="1.10.10.10">
    <property type="entry name" value="Winged helix-like DNA-binding domain superfamily/Winged helix DNA-binding domain"/>
    <property type="match status" value="1"/>
</dbReference>
<comment type="caution">
    <text evidence="2">The sequence shown here is derived from an EMBL/GenBank/DDBJ whole genome shotgun (WGS) entry which is preliminary data.</text>
</comment>
<evidence type="ECO:0000259" key="1">
    <source>
        <dbReference type="PROSITE" id="PS51459"/>
    </source>
</evidence>
<dbReference type="RefSeq" id="WP_378960548.1">
    <property type="nucleotide sequence ID" value="NZ_JBHRXC010000001.1"/>
</dbReference>
<dbReference type="Gene3D" id="1.10.3290.10">
    <property type="entry name" value="Fido-like domain"/>
    <property type="match status" value="1"/>
</dbReference>
<dbReference type="InterPro" id="IPR025230">
    <property type="entry name" value="DUF4172"/>
</dbReference>
<dbReference type="PANTHER" id="PTHR13504:SF33">
    <property type="entry name" value="FIC FAMILY PROTEIN"/>
    <property type="match status" value="1"/>
</dbReference>
<dbReference type="InterPro" id="IPR036597">
    <property type="entry name" value="Fido-like_dom_sf"/>
</dbReference>
<accession>A0ABV8NJG5</accession>
<name>A0ABV8NJG5_9SPHI</name>
<dbReference type="PANTHER" id="PTHR13504">
    <property type="entry name" value="FIDO DOMAIN-CONTAINING PROTEIN DDB_G0283145"/>
    <property type="match status" value="1"/>
</dbReference>
<keyword evidence="3" id="KW-1185">Reference proteome</keyword>
<proteinExistence type="predicted"/>
<evidence type="ECO:0000313" key="2">
    <source>
        <dbReference type="EMBL" id="MFC4197160.1"/>
    </source>
</evidence>
<organism evidence="2 3">
    <name type="scientific">Pedobacter jamesrossensis</name>
    <dbReference type="NCBI Taxonomy" id="1908238"/>
    <lineage>
        <taxon>Bacteria</taxon>
        <taxon>Pseudomonadati</taxon>
        <taxon>Bacteroidota</taxon>
        <taxon>Sphingobacteriia</taxon>
        <taxon>Sphingobacteriales</taxon>
        <taxon>Sphingobacteriaceae</taxon>
        <taxon>Pedobacter</taxon>
    </lineage>
</organism>